<evidence type="ECO:0000313" key="7">
    <source>
        <dbReference type="EMBL" id="CAL6087671.1"/>
    </source>
</evidence>
<dbReference type="InterPro" id="IPR008758">
    <property type="entry name" value="Peptidase_S28"/>
</dbReference>
<dbReference type="PANTHER" id="PTHR11010:SF117">
    <property type="entry name" value="SERINE PROTEASE 16"/>
    <property type="match status" value="1"/>
</dbReference>
<keyword evidence="2" id="KW-0645">Protease</keyword>
<dbReference type="Proteomes" id="UP001642409">
    <property type="component" value="Unassembled WGS sequence"/>
</dbReference>
<dbReference type="GO" id="GO:0070008">
    <property type="term" value="F:serine-type exopeptidase activity"/>
    <property type="evidence" value="ECO:0007669"/>
    <property type="project" value="InterPro"/>
</dbReference>
<dbReference type="AlphaFoldDB" id="A0AA86PET8"/>
<evidence type="ECO:0000256" key="4">
    <source>
        <dbReference type="ARBA" id="ARBA00022801"/>
    </source>
</evidence>
<organism evidence="6">
    <name type="scientific">Hexamita inflata</name>
    <dbReference type="NCBI Taxonomy" id="28002"/>
    <lineage>
        <taxon>Eukaryota</taxon>
        <taxon>Metamonada</taxon>
        <taxon>Diplomonadida</taxon>
        <taxon>Hexamitidae</taxon>
        <taxon>Hexamitinae</taxon>
        <taxon>Hexamita</taxon>
    </lineage>
</organism>
<reference evidence="7 8" key="2">
    <citation type="submission" date="2024-07" db="EMBL/GenBank/DDBJ databases">
        <authorList>
            <person name="Akdeniz Z."/>
        </authorList>
    </citation>
    <scope>NUCLEOTIDE SEQUENCE [LARGE SCALE GENOMIC DNA]</scope>
</reference>
<proteinExistence type="inferred from homology"/>
<evidence type="ECO:0000256" key="2">
    <source>
        <dbReference type="ARBA" id="ARBA00022670"/>
    </source>
</evidence>
<dbReference type="GO" id="GO:0004180">
    <property type="term" value="F:carboxypeptidase activity"/>
    <property type="evidence" value="ECO:0007669"/>
    <property type="project" value="UniProtKB-KW"/>
</dbReference>
<accession>A0AA86PET8</accession>
<dbReference type="EMBL" id="CATOUU010000569">
    <property type="protein sequence ID" value="CAI9934442.1"/>
    <property type="molecule type" value="Genomic_DNA"/>
</dbReference>
<evidence type="ECO:0000256" key="1">
    <source>
        <dbReference type="ARBA" id="ARBA00011079"/>
    </source>
</evidence>
<dbReference type="EMBL" id="CAXDID020000402">
    <property type="protein sequence ID" value="CAL6087671.1"/>
    <property type="molecule type" value="Genomic_DNA"/>
</dbReference>
<dbReference type="SUPFAM" id="SSF53474">
    <property type="entry name" value="alpha/beta-Hydrolases"/>
    <property type="match status" value="1"/>
</dbReference>
<keyword evidence="8" id="KW-1185">Reference proteome</keyword>
<gene>
    <name evidence="6" type="ORF">HINF_LOCUS22087</name>
    <name evidence="7" type="ORF">HINF_LOCUS63758</name>
</gene>
<name>A0AA86PET8_9EUKA</name>
<keyword evidence="5" id="KW-0325">Glycoprotein</keyword>
<evidence type="ECO:0000313" key="6">
    <source>
        <dbReference type="EMBL" id="CAI9934442.1"/>
    </source>
</evidence>
<protein>
    <submittedName>
        <fullName evidence="6">Serine carboxypeptidase</fullName>
    </submittedName>
    <submittedName>
        <fullName evidence="7">Serine_carboxypeptidase</fullName>
    </submittedName>
</protein>
<keyword evidence="4" id="KW-0378">Hydrolase</keyword>
<dbReference type="Gene3D" id="1.20.120.980">
    <property type="entry name" value="Serine carboxypeptidase S28, SKS domain"/>
    <property type="match status" value="1"/>
</dbReference>
<dbReference type="Pfam" id="PF05577">
    <property type="entry name" value="Peptidase_S28"/>
    <property type="match status" value="1"/>
</dbReference>
<keyword evidence="6" id="KW-0121">Carboxypeptidase</keyword>
<comment type="similarity">
    <text evidence="1">Belongs to the peptidase S28 family.</text>
</comment>
<dbReference type="InterPro" id="IPR029058">
    <property type="entry name" value="AB_hydrolase_fold"/>
</dbReference>
<reference evidence="6" key="1">
    <citation type="submission" date="2023-06" db="EMBL/GenBank/DDBJ databases">
        <authorList>
            <person name="Kurt Z."/>
        </authorList>
    </citation>
    <scope>NUCLEOTIDE SEQUENCE</scope>
</reference>
<dbReference type="Gene3D" id="3.40.50.1820">
    <property type="entry name" value="alpha/beta hydrolase"/>
    <property type="match status" value="1"/>
</dbReference>
<dbReference type="PANTHER" id="PTHR11010">
    <property type="entry name" value="PROTEASE S28 PRO-X CARBOXYPEPTIDASE-RELATED"/>
    <property type="match status" value="1"/>
</dbReference>
<evidence type="ECO:0000256" key="5">
    <source>
        <dbReference type="ARBA" id="ARBA00023180"/>
    </source>
</evidence>
<dbReference type="GO" id="GO:0006508">
    <property type="term" value="P:proteolysis"/>
    <property type="evidence" value="ECO:0007669"/>
    <property type="project" value="UniProtKB-KW"/>
</dbReference>
<keyword evidence="3" id="KW-0732">Signal</keyword>
<dbReference type="GO" id="GO:0008239">
    <property type="term" value="F:dipeptidyl-peptidase activity"/>
    <property type="evidence" value="ECO:0007669"/>
    <property type="project" value="TreeGrafter"/>
</dbReference>
<dbReference type="InterPro" id="IPR042269">
    <property type="entry name" value="Ser_carbopepase_S28_SKS"/>
</dbReference>
<comment type="caution">
    <text evidence="6">The sequence shown here is derived from an EMBL/GenBank/DDBJ whole genome shotgun (WGS) entry which is preliminary data.</text>
</comment>
<evidence type="ECO:0000256" key="3">
    <source>
        <dbReference type="ARBA" id="ARBA00022729"/>
    </source>
</evidence>
<evidence type="ECO:0000313" key="8">
    <source>
        <dbReference type="Proteomes" id="UP001642409"/>
    </source>
</evidence>
<sequence>MLFAQIICIRHRYYREIETPKTLIKADDSKYFTQRLDHFDNTNQQTFQQKFLVNETWYDKKGGVAILQVGGEGPIQQSDVGNLWSADQFSESMKALNVELEHRYYGESIPQPLNYTFLSSRQALADLTEFAAYLKKTYGVTKIITYGGSYPGNLAGWARSRFPFVFDAAIASSGPLMGRTKFSEYFQHDEMVLESIQTGCKDKVKTAMEQIEDLLLNDKKQAAILLKNEKLATQELTELDISNIISLLSNFAGMIQYASESQQELKDFCAIMMKSTDLKTDYVAWNFEYSGSDDLGPMFYNEMVEDTKLSSWTWQTCTEFGYFQDSDFFTSRISMDYYYHLCLDAFEPYFTQAGIKTTTELKEFMAQVVDGEMNAFYGARNQPRSKIFYTNGKTDPWSELSMNPEFTWADGQYLPVDSVQRLIPGSHCSDMRTKWSSNKVVRAEQLRKLKEWINYQE</sequence>